<accession>A0A5B9MAG7</accession>
<dbReference type="PANTHER" id="PTHR42859:SF17">
    <property type="entry name" value="ELECTRON TRANSPORT PROTEIN HYDN-RELATED"/>
    <property type="match status" value="1"/>
</dbReference>
<dbReference type="GO" id="GO:0046872">
    <property type="term" value="F:metal ion binding"/>
    <property type="evidence" value="ECO:0007669"/>
    <property type="project" value="UniProtKB-KW"/>
</dbReference>
<evidence type="ECO:0000256" key="1">
    <source>
        <dbReference type="ARBA" id="ARBA00022485"/>
    </source>
</evidence>
<feature type="domain" description="4Fe-4S ferredoxin-type" evidence="8">
    <location>
        <begin position="522"/>
        <end position="551"/>
    </location>
</feature>
<dbReference type="PRINTS" id="PR00103">
    <property type="entry name" value="CAMPKINASE"/>
</dbReference>
<keyword evidence="2" id="KW-0479">Metal-binding</keyword>
<dbReference type="CDD" id="cd16367">
    <property type="entry name" value="DMSOR_beta_like"/>
    <property type="match status" value="1"/>
</dbReference>
<dbReference type="EMBL" id="CP036264">
    <property type="protein sequence ID" value="QEF98281.1"/>
    <property type="molecule type" value="Genomic_DNA"/>
</dbReference>
<dbReference type="AlphaFoldDB" id="A0A5B9MAG7"/>
<evidence type="ECO:0000256" key="5">
    <source>
        <dbReference type="ARBA" id="ARBA00023014"/>
    </source>
</evidence>
<protein>
    <submittedName>
        <fullName evidence="9">Putative ferredoxin-like protein YdhX</fullName>
    </submittedName>
</protein>
<keyword evidence="3" id="KW-0677">Repeat</keyword>
<feature type="compositionally biased region" description="Polar residues" evidence="6">
    <location>
        <begin position="413"/>
        <end position="427"/>
    </location>
</feature>
<dbReference type="InterPro" id="IPR017896">
    <property type="entry name" value="4Fe4S_Fe-S-bd"/>
</dbReference>
<evidence type="ECO:0000313" key="10">
    <source>
        <dbReference type="Proteomes" id="UP000321353"/>
    </source>
</evidence>
<dbReference type="PANTHER" id="PTHR42859">
    <property type="entry name" value="OXIDOREDUCTASE"/>
    <property type="match status" value="1"/>
</dbReference>
<dbReference type="Pfam" id="PF00027">
    <property type="entry name" value="cNMP_binding"/>
    <property type="match status" value="1"/>
</dbReference>
<dbReference type="Pfam" id="PF13247">
    <property type="entry name" value="Fer4_11"/>
    <property type="match status" value="1"/>
</dbReference>
<organism evidence="9 10">
    <name type="scientific">Stieleria maiorica</name>
    <dbReference type="NCBI Taxonomy" id="2795974"/>
    <lineage>
        <taxon>Bacteria</taxon>
        <taxon>Pseudomonadati</taxon>
        <taxon>Planctomycetota</taxon>
        <taxon>Planctomycetia</taxon>
        <taxon>Pirellulales</taxon>
        <taxon>Pirellulaceae</taxon>
        <taxon>Stieleria</taxon>
    </lineage>
</organism>
<sequence>MAIEWSMDSTETIPVQRPSRWDEPLDASMTDADVAWLRTRGPFNQMDQSAFPKATPLTGILRHDCRLRRVEPGEVIVREGDYGNSAFLVITGNVRVLVDSLTDTQLGRQPTRSIGWGEALTRFLRRSPHPETRTPQQVSLNAGRDGQQSIRQVDDHPAIFLQDIDGVLRRHESVSLGPGELFGEVAAMYRSPRTATVIAETEAALVEIRWQGLRILRRDRRFADTLEQHYRRHWLPVHLREIPLLRYLPEENMQRVIQATELRSYGRMEWNADYRKTRKLHPADQIASEPLVVDQGQLPTELIVVRSGFGRMCVRHGAAHRTVAYLGKGHLFGIDEIAFNAMRPESMSAALYQHSLHAVGFLDALSIPIEVFATEVLPHIRKSELPESARALQRSFTEKRKDRRRHRSDQRSESTGSFSQDPSQDVQHATGVSFESTSMLEFIVQHRLNNGRDAMVIDLHRCTRCDDCVKACADVHDGNPRFVRQGVVHDRLQFVQACMHCSDPVCMIGCPTGAIARDQNTGVVSIHDSICVGCGVCAAACPYENIAMAEVVDRKGRPYVDQTSGKAIRKATKCDQCSGLPSGPACAAACPHDALVRIDLSQSPPLSHWLQKRG</sequence>
<dbReference type="Gene3D" id="2.60.120.10">
    <property type="entry name" value="Jelly Rolls"/>
    <property type="match status" value="2"/>
</dbReference>
<dbReference type="Proteomes" id="UP000321353">
    <property type="component" value="Chromosome"/>
</dbReference>
<reference evidence="9 10" key="1">
    <citation type="submission" date="2019-02" db="EMBL/GenBank/DDBJ databases">
        <title>Planctomycetal bacteria perform biofilm scaping via a novel small molecule.</title>
        <authorList>
            <person name="Jeske O."/>
            <person name="Boedeker C."/>
            <person name="Wiegand S."/>
            <person name="Breitling P."/>
            <person name="Kallscheuer N."/>
            <person name="Jogler M."/>
            <person name="Rohde M."/>
            <person name="Petersen J."/>
            <person name="Medema M.H."/>
            <person name="Surup F."/>
            <person name="Jogler C."/>
        </authorList>
    </citation>
    <scope>NUCLEOTIDE SEQUENCE [LARGE SCALE GENOMIC DNA]</scope>
    <source>
        <strain evidence="9 10">Mal15</strain>
    </source>
</reference>
<dbReference type="SUPFAM" id="SSF51206">
    <property type="entry name" value="cAMP-binding domain-like"/>
    <property type="match status" value="1"/>
</dbReference>
<dbReference type="PROSITE" id="PS50042">
    <property type="entry name" value="CNMP_BINDING_3"/>
    <property type="match status" value="2"/>
</dbReference>
<name>A0A5B9MAG7_9BACT</name>
<feature type="region of interest" description="Disordered" evidence="6">
    <location>
        <begin position="394"/>
        <end position="429"/>
    </location>
</feature>
<dbReference type="PROSITE" id="PS00198">
    <property type="entry name" value="4FE4S_FER_1"/>
    <property type="match status" value="1"/>
</dbReference>
<evidence type="ECO:0000259" key="8">
    <source>
        <dbReference type="PROSITE" id="PS51379"/>
    </source>
</evidence>
<keyword evidence="10" id="KW-1185">Reference proteome</keyword>
<dbReference type="InterPro" id="IPR017900">
    <property type="entry name" value="4Fe4S_Fe_S_CS"/>
</dbReference>
<dbReference type="InterPro" id="IPR000595">
    <property type="entry name" value="cNMP-bd_dom"/>
</dbReference>
<dbReference type="KEGG" id="smam:Mal15_23310"/>
<feature type="domain" description="Cyclic nucleotide-binding" evidence="7">
    <location>
        <begin position="68"/>
        <end position="216"/>
    </location>
</feature>
<dbReference type="InterPro" id="IPR050294">
    <property type="entry name" value="RnfB_subfamily"/>
</dbReference>
<feature type="domain" description="4Fe-4S ferredoxin-type" evidence="8">
    <location>
        <begin position="453"/>
        <end position="481"/>
    </location>
</feature>
<evidence type="ECO:0000256" key="4">
    <source>
        <dbReference type="ARBA" id="ARBA00023004"/>
    </source>
</evidence>
<feature type="domain" description="Cyclic nucleotide-binding" evidence="7">
    <location>
        <begin position="244"/>
        <end position="349"/>
    </location>
</feature>
<evidence type="ECO:0000256" key="3">
    <source>
        <dbReference type="ARBA" id="ARBA00022737"/>
    </source>
</evidence>
<evidence type="ECO:0000256" key="2">
    <source>
        <dbReference type="ARBA" id="ARBA00022723"/>
    </source>
</evidence>
<dbReference type="Gene3D" id="3.30.70.20">
    <property type="match status" value="2"/>
</dbReference>
<dbReference type="InterPro" id="IPR018490">
    <property type="entry name" value="cNMP-bd_dom_sf"/>
</dbReference>
<dbReference type="GO" id="GO:0051539">
    <property type="term" value="F:4 iron, 4 sulfur cluster binding"/>
    <property type="evidence" value="ECO:0007669"/>
    <property type="project" value="UniProtKB-KW"/>
</dbReference>
<keyword evidence="1" id="KW-0004">4Fe-4S</keyword>
<keyword evidence="4" id="KW-0408">Iron</keyword>
<dbReference type="SUPFAM" id="SSF54862">
    <property type="entry name" value="4Fe-4S ferredoxins"/>
    <property type="match status" value="1"/>
</dbReference>
<proteinExistence type="predicted"/>
<evidence type="ECO:0000259" key="7">
    <source>
        <dbReference type="PROSITE" id="PS50042"/>
    </source>
</evidence>
<dbReference type="CDD" id="cd00038">
    <property type="entry name" value="CAP_ED"/>
    <property type="match status" value="1"/>
</dbReference>
<evidence type="ECO:0000256" key="6">
    <source>
        <dbReference type="SAM" id="MobiDB-lite"/>
    </source>
</evidence>
<gene>
    <name evidence="9" type="primary">ydhX</name>
    <name evidence="9" type="ORF">Mal15_23310</name>
</gene>
<keyword evidence="5" id="KW-0411">Iron-sulfur</keyword>
<dbReference type="InterPro" id="IPR014710">
    <property type="entry name" value="RmlC-like_jellyroll"/>
</dbReference>
<evidence type="ECO:0000313" key="9">
    <source>
        <dbReference type="EMBL" id="QEF98281.1"/>
    </source>
</evidence>
<dbReference type="PROSITE" id="PS51379">
    <property type="entry name" value="4FE4S_FER_2"/>
    <property type="match status" value="2"/>
</dbReference>